<sequence length="457" mass="51220">MAPERMDPHLQKPMTFCCTLGSGLAHKHYLQSGASPLLRPSESSEDLWCGSNKSALWSSLLSCVCQWTYRKESETRNNTTTQQVRSQSATVADSLRSCSLIFQTTLRMSVARVTPYKAAASCVCFQSSASLVNAPPSTLLSQKYFLSASCSTMLSLSPWASIPATVYYHFSKRLLDKYKQDTQDVFVGQGVPSITCECKLDKPHHVWKFSVKYTTKKHNTGSLETEQMAFTLAQLKTLEICLKEAEEKAKVLSEQLAVSEGTKSKLLEQVSWLEKKLEALDCREDSGEPYKKLVLAKDQCIEKLQAEVEASQEQLAAYKLKHKRKLKKLQTDLATAKQDAAITVLELNEKIKTLCEGKLAPREDSSLEESCGGLPPVEDGDRKVSLIMELSTQVSLQNERITQLEEVLEEKERKIQQLEAEREAHCFPEVKDSPECLQETPVFSNNNVSPVVYDEDL</sequence>
<protein>
    <recommendedName>
        <fullName evidence="4">Coiled-coil domain-containing protein 192</fullName>
    </recommendedName>
</protein>
<evidence type="ECO:0000313" key="3">
    <source>
        <dbReference type="Proteomes" id="UP000322234"/>
    </source>
</evidence>
<name>A0A6B0R4A4_9CETA</name>
<reference evidence="2" key="1">
    <citation type="submission" date="2019-10" db="EMBL/GenBank/DDBJ databases">
        <title>The sequence and de novo assembly of the wild yak genome.</title>
        <authorList>
            <person name="Liu Y."/>
        </authorList>
    </citation>
    <scope>NUCLEOTIDE SEQUENCE [LARGE SCALE GENOMIC DNA]</scope>
    <source>
        <strain evidence="2">WY2019</strain>
    </source>
</reference>
<feature type="coiled-coil region" evidence="1">
    <location>
        <begin position="301"/>
        <end position="339"/>
    </location>
</feature>
<dbReference type="PANTHER" id="PTHR38580">
    <property type="entry name" value="COILED-COIL DOMAIN-CONTAINING PROTEIN 192"/>
    <property type="match status" value="1"/>
</dbReference>
<dbReference type="PANTHER" id="PTHR38580:SF1">
    <property type="entry name" value="COILED-COIL DOMAIN-CONTAINING PROTEIN 192"/>
    <property type="match status" value="1"/>
</dbReference>
<dbReference type="Proteomes" id="UP000322234">
    <property type="component" value="Unassembled WGS sequence"/>
</dbReference>
<accession>A0A6B0R4A4</accession>
<organism evidence="2 3">
    <name type="scientific">Bos mutus</name>
    <name type="common">wild yak</name>
    <dbReference type="NCBI Taxonomy" id="72004"/>
    <lineage>
        <taxon>Eukaryota</taxon>
        <taxon>Metazoa</taxon>
        <taxon>Chordata</taxon>
        <taxon>Craniata</taxon>
        <taxon>Vertebrata</taxon>
        <taxon>Euteleostomi</taxon>
        <taxon>Mammalia</taxon>
        <taxon>Eutheria</taxon>
        <taxon>Laurasiatheria</taxon>
        <taxon>Artiodactyla</taxon>
        <taxon>Ruminantia</taxon>
        <taxon>Pecora</taxon>
        <taxon>Bovidae</taxon>
        <taxon>Bovinae</taxon>
        <taxon>Bos</taxon>
    </lineage>
</organism>
<keyword evidence="1" id="KW-0175">Coiled coil</keyword>
<comment type="caution">
    <text evidence="2">The sequence shown here is derived from an EMBL/GenBank/DDBJ whole genome shotgun (WGS) entry which is preliminary data.</text>
</comment>
<dbReference type="InterPro" id="IPR038817">
    <property type="entry name" value="CCDC192"/>
</dbReference>
<feature type="coiled-coil region" evidence="1">
    <location>
        <begin position="228"/>
        <end position="262"/>
    </location>
</feature>
<dbReference type="EMBL" id="VBQZ03000018">
    <property type="protein sequence ID" value="MXQ83767.1"/>
    <property type="molecule type" value="Genomic_DNA"/>
</dbReference>
<dbReference type="AlphaFoldDB" id="A0A6B0R4A4"/>
<keyword evidence="3" id="KW-1185">Reference proteome</keyword>
<proteinExistence type="predicted"/>
<gene>
    <name evidence="2" type="ORF">E5288_WYG002632</name>
</gene>
<feature type="coiled-coil region" evidence="1">
    <location>
        <begin position="387"/>
        <end position="424"/>
    </location>
</feature>
<evidence type="ECO:0000313" key="2">
    <source>
        <dbReference type="EMBL" id="MXQ83767.1"/>
    </source>
</evidence>
<evidence type="ECO:0008006" key="4">
    <source>
        <dbReference type="Google" id="ProtNLM"/>
    </source>
</evidence>
<evidence type="ECO:0000256" key="1">
    <source>
        <dbReference type="SAM" id="Coils"/>
    </source>
</evidence>